<sequence>MTSIRVHRQDKELTGKALSANTLASFLAAQQVRSVADLATGRAMSTSLLHFLNRRKALEYWQSNGWLRREPSGTYLTEAGLDEVELRESGQAVNANGRRKSGNIDPMQVAAALRFIETGQLDETEAEVSVLLETFVYRIWV</sequence>
<proteinExistence type="predicted"/>
<accession>A0A4Z0LXS0</accession>
<dbReference type="EMBL" id="SRLE01000011">
    <property type="protein sequence ID" value="TGD72173.1"/>
    <property type="molecule type" value="Genomic_DNA"/>
</dbReference>
<dbReference type="Proteomes" id="UP000298050">
    <property type="component" value="Unassembled WGS sequence"/>
</dbReference>
<gene>
    <name evidence="1" type="ORF">E4634_16020</name>
</gene>
<evidence type="ECO:0000313" key="2">
    <source>
        <dbReference type="Proteomes" id="UP000298050"/>
    </source>
</evidence>
<organism evidence="1 2">
    <name type="scientific">Mangrovimicrobium sediminis</name>
    <dbReference type="NCBI Taxonomy" id="2562682"/>
    <lineage>
        <taxon>Bacteria</taxon>
        <taxon>Pseudomonadati</taxon>
        <taxon>Pseudomonadota</taxon>
        <taxon>Gammaproteobacteria</taxon>
        <taxon>Cellvibrionales</taxon>
        <taxon>Halieaceae</taxon>
        <taxon>Mangrovimicrobium</taxon>
    </lineage>
</organism>
<dbReference type="RefSeq" id="WP_135445662.1">
    <property type="nucleotide sequence ID" value="NZ_SRLE01000011.1"/>
</dbReference>
<evidence type="ECO:0000313" key="1">
    <source>
        <dbReference type="EMBL" id="TGD72173.1"/>
    </source>
</evidence>
<dbReference type="OrthoDB" id="9802640at2"/>
<reference evidence="1 2" key="1">
    <citation type="submission" date="2019-04" db="EMBL/GenBank/DDBJ databases">
        <title>Taxonomy of novel Haliea sp. from mangrove soil of West Coast of India.</title>
        <authorList>
            <person name="Verma A."/>
            <person name="Kumar P."/>
            <person name="Krishnamurthi S."/>
        </authorList>
    </citation>
    <scope>NUCLEOTIDE SEQUENCE [LARGE SCALE GENOMIC DNA]</scope>
    <source>
        <strain evidence="1 2">SAOS-164</strain>
    </source>
</reference>
<keyword evidence="2" id="KW-1185">Reference proteome</keyword>
<name>A0A4Z0LXS0_9GAMM</name>
<comment type="caution">
    <text evidence="1">The sequence shown here is derived from an EMBL/GenBank/DDBJ whole genome shotgun (WGS) entry which is preliminary data.</text>
</comment>
<dbReference type="AlphaFoldDB" id="A0A4Z0LXS0"/>
<protein>
    <submittedName>
        <fullName evidence="1">Uncharacterized protein</fullName>
    </submittedName>
</protein>